<organism evidence="1 2">
    <name type="scientific">Orbilia blumenaviensis</name>
    <dbReference type="NCBI Taxonomy" id="1796055"/>
    <lineage>
        <taxon>Eukaryota</taxon>
        <taxon>Fungi</taxon>
        <taxon>Dikarya</taxon>
        <taxon>Ascomycota</taxon>
        <taxon>Pezizomycotina</taxon>
        <taxon>Orbiliomycetes</taxon>
        <taxon>Orbiliales</taxon>
        <taxon>Orbiliaceae</taxon>
        <taxon>Orbilia</taxon>
    </lineage>
</organism>
<dbReference type="AlphaFoldDB" id="A0AAV9V5P9"/>
<proteinExistence type="predicted"/>
<gene>
    <name evidence="1" type="ORF">TWF730_008778</name>
</gene>
<dbReference type="Proteomes" id="UP001373714">
    <property type="component" value="Unassembled WGS sequence"/>
</dbReference>
<accession>A0AAV9V5P9</accession>
<protein>
    <submittedName>
        <fullName evidence="1">Uncharacterized protein</fullName>
    </submittedName>
</protein>
<reference evidence="1 2" key="1">
    <citation type="submission" date="2019-10" db="EMBL/GenBank/DDBJ databases">
        <authorList>
            <person name="Palmer J.M."/>
        </authorList>
    </citation>
    <scope>NUCLEOTIDE SEQUENCE [LARGE SCALE GENOMIC DNA]</scope>
    <source>
        <strain evidence="1 2">TWF730</strain>
    </source>
</reference>
<keyword evidence="2" id="KW-1185">Reference proteome</keyword>
<comment type="caution">
    <text evidence="1">The sequence shown here is derived from an EMBL/GenBank/DDBJ whole genome shotgun (WGS) entry which is preliminary data.</text>
</comment>
<evidence type="ECO:0000313" key="2">
    <source>
        <dbReference type="Proteomes" id="UP001373714"/>
    </source>
</evidence>
<dbReference type="EMBL" id="JAVHNS010000005">
    <property type="protein sequence ID" value="KAK6354370.1"/>
    <property type="molecule type" value="Genomic_DNA"/>
</dbReference>
<evidence type="ECO:0000313" key="1">
    <source>
        <dbReference type="EMBL" id="KAK6354370.1"/>
    </source>
</evidence>
<sequence>MRLRGTDKWNGIVLWLWGMVIIEVNGYKGTVTLARWQKWLDSLQPINNGYWLDYKNSPAWYLKGLGGSLIDLIKKIEKTHPLHTSVKQIDEGLTKNKPKDLATLNIEIIDGMRELRKAEEGMDEANVLDSEANEFVTLGDSIRMFTDKSVASDFEGSYKIPMPHAYVPSEEALDRALNQALDSEGPIFGVTQRSHNLISEVLDDSILEKKLFDKIEGRQGSVYREFEVLIDQIINSPVELKTDIWGERTGHLFKTEIFVAVINLYKAVHDQVPLTDPKAISFWLYKANSLTTDIEGRVLVNYNTKAKDDIRNAFEAMVKTFDSMDQRLGRWLRNLERVLQVKENINFVRQQVIDLQIFIWAYRVNFAQLFKVIDDGIKLPVGIEG</sequence>
<name>A0AAV9V5P9_9PEZI</name>